<dbReference type="AlphaFoldDB" id="A0A3D8RV94"/>
<keyword evidence="2" id="KW-1185">Reference proteome</keyword>
<accession>A0A3D8RV94</accession>
<name>A0A3D8RV94_9HELO</name>
<gene>
    <name evidence="1" type="ORF">BP6252_05837</name>
</gene>
<protein>
    <submittedName>
        <fullName evidence="1">Uncharacterized protein</fullName>
    </submittedName>
</protein>
<evidence type="ECO:0000313" key="2">
    <source>
        <dbReference type="Proteomes" id="UP000256645"/>
    </source>
</evidence>
<proteinExistence type="predicted"/>
<evidence type="ECO:0000313" key="1">
    <source>
        <dbReference type="EMBL" id="RDW77784.1"/>
    </source>
</evidence>
<dbReference type="Proteomes" id="UP000256645">
    <property type="component" value="Unassembled WGS sequence"/>
</dbReference>
<reference evidence="1 2" key="1">
    <citation type="journal article" date="2018" name="IMA Fungus">
        <title>IMA Genome-F 9: Draft genome sequence of Annulohypoxylon stygium, Aspergillus mulundensis, Berkeleyomyces basicola (syn. Thielaviopsis basicola), Ceratocystis smalleyi, two Cercospora beticola strains, Coleophoma cylindrospora, Fusarium fracticaudum, Phialophora cf. hyalina, and Morchella septimelata.</title>
        <authorList>
            <person name="Wingfield B.D."/>
            <person name="Bills G.F."/>
            <person name="Dong Y."/>
            <person name="Huang W."/>
            <person name="Nel W.J."/>
            <person name="Swalarsk-Parry B.S."/>
            <person name="Vaghefi N."/>
            <person name="Wilken P.M."/>
            <person name="An Z."/>
            <person name="de Beer Z.W."/>
            <person name="De Vos L."/>
            <person name="Chen L."/>
            <person name="Duong T.A."/>
            <person name="Gao Y."/>
            <person name="Hammerbacher A."/>
            <person name="Kikkert J.R."/>
            <person name="Li Y."/>
            <person name="Li H."/>
            <person name="Li K."/>
            <person name="Li Q."/>
            <person name="Liu X."/>
            <person name="Ma X."/>
            <person name="Naidoo K."/>
            <person name="Pethybridge S.J."/>
            <person name="Sun J."/>
            <person name="Steenkamp E.T."/>
            <person name="van der Nest M.A."/>
            <person name="van Wyk S."/>
            <person name="Wingfield M.J."/>
            <person name="Xiong C."/>
            <person name="Yue Q."/>
            <person name="Zhang X."/>
        </authorList>
    </citation>
    <scope>NUCLEOTIDE SEQUENCE [LARGE SCALE GENOMIC DNA]</scope>
    <source>
        <strain evidence="1 2">BP6252</strain>
    </source>
</reference>
<organism evidence="1 2">
    <name type="scientific">Coleophoma cylindrospora</name>
    <dbReference type="NCBI Taxonomy" id="1849047"/>
    <lineage>
        <taxon>Eukaryota</taxon>
        <taxon>Fungi</taxon>
        <taxon>Dikarya</taxon>
        <taxon>Ascomycota</taxon>
        <taxon>Pezizomycotina</taxon>
        <taxon>Leotiomycetes</taxon>
        <taxon>Helotiales</taxon>
        <taxon>Dermateaceae</taxon>
        <taxon>Coleophoma</taxon>
    </lineage>
</organism>
<sequence>MPGLKECERGFFEDAIASATLLEVAGLFFVAERFGARMLNTIALKAGEGMVELRIGKGGELRRQNSFAKKSCHGPIVITVVVGYNMEVLC</sequence>
<comment type="caution">
    <text evidence="1">The sequence shown here is derived from an EMBL/GenBank/DDBJ whole genome shotgun (WGS) entry which is preliminary data.</text>
</comment>
<dbReference type="EMBL" id="PDLM01000005">
    <property type="protein sequence ID" value="RDW77784.1"/>
    <property type="molecule type" value="Genomic_DNA"/>
</dbReference>